<reference evidence="8 9" key="1">
    <citation type="submission" date="2016-06" db="EMBL/GenBank/DDBJ databases">
        <authorList>
            <person name="Kjaerup R.B."/>
            <person name="Dalgaard T.S."/>
            <person name="Juul-Madsen H.R."/>
        </authorList>
    </citation>
    <scope>NUCLEOTIDE SEQUENCE [LARGE SCALE GENOMIC DNA]</scope>
    <source>
        <strain evidence="8 9">1199456.5</strain>
    </source>
</reference>
<evidence type="ECO:0000259" key="7">
    <source>
        <dbReference type="Pfam" id="PF08281"/>
    </source>
</evidence>
<dbReference type="InterPro" id="IPR036388">
    <property type="entry name" value="WH-like_DNA-bd_sf"/>
</dbReference>
<dbReference type="RefSeq" id="WP_064858486.1">
    <property type="nucleotide sequence ID" value="NZ_LZSF01000108.1"/>
</dbReference>
<evidence type="ECO:0000256" key="4">
    <source>
        <dbReference type="ARBA" id="ARBA00023125"/>
    </source>
</evidence>
<dbReference type="Proteomes" id="UP000093962">
    <property type="component" value="Unassembled WGS sequence"/>
</dbReference>
<dbReference type="Pfam" id="PF08281">
    <property type="entry name" value="Sigma70_r4_2"/>
    <property type="match status" value="1"/>
</dbReference>
<dbReference type="NCBIfam" id="NF007228">
    <property type="entry name" value="PRK09646.1"/>
    <property type="match status" value="1"/>
</dbReference>
<dbReference type="GO" id="GO:0006352">
    <property type="term" value="P:DNA-templated transcription initiation"/>
    <property type="evidence" value="ECO:0007669"/>
    <property type="project" value="InterPro"/>
</dbReference>
<dbReference type="GO" id="GO:0016987">
    <property type="term" value="F:sigma factor activity"/>
    <property type="evidence" value="ECO:0007669"/>
    <property type="project" value="UniProtKB-KW"/>
</dbReference>
<dbReference type="SUPFAM" id="SSF88659">
    <property type="entry name" value="Sigma3 and sigma4 domains of RNA polymerase sigma factors"/>
    <property type="match status" value="1"/>
</dbReference>
<dbReference type="Gene3D" id="1.10.1740.10">
    <property type="match status" value="1"/>
</dbReference>
<dbReference type="Pfam" id="PF04542">
    <property type="entry name" value="Sigma70_r2"/>
    <property type="match status" value="1"/>
</dbReference>
<comment type="caution">
    <text evidence="8">The sequence shown here is derived from an EMBL/GenBank/DDBJ whole genome shotgun (WGS) entry which is preliminary data.</text>
</comment>
<dbReference type="SUPFAM" id="SSF88946">
    <property type="entry name" value="Sigma2 domain of RNA polymerase sigma factors"/>
    <property type="match status" value="1"/>
</dbReference>
<gene>
    <name evidence="8" type="ORF">A5642_17100</name>
</gene>
<evidence type="ECO:0000256" key="2">
    <source>
        <dbReference type="ARBA" id="ARBA00023015"/>
    </source>
</evidence>
<evidence type="ECO:0000256" key="3">
    <source>
        <dbReference type="ARBA" id="ARBA00023082"/>
    </source>
</evidence>
<dbReference type="GO" id="GO:0003677">
    <property type="term" value="F:DNA binding"/>
    <property type="evidence" value="ECO:0007669"/>
    <property type="project" value="UniProtKB-KW"/>
</dbReference>
<evidence type="ECO:0000313" key="9">
    <source>
        <dbReference type="Proteomes" id="UP000093962"/>
    </source>
</evidence>
<keyword evidence="5" id="KW-0804">Transcription</keyword>
<evidence type="ECO:0000256" key="1">
    <source>
        <dbReference type="ARBA" id="ARBA00010641"/>
    </source>
</evidence>
<proteinExistence type="inferred from homology"/>
<evidence type="ECO:0000259" key="6">
    <source>
        <dbReference type="Pfam" id="PF04542"/>
    </source>
</evidence>
<name>A0A1A0MS32_MYCMU</name>
<keyword evidence="4" id="KW-0238">DNA-binding</keyword>
<dbReference type="InterPro" id="IPR013249">
    <property type="entry name" value="RNA_pol_sigma70_r4_t2"/>
</dbReference>
<dbReference type="EMBL" id="LZSF01000108">
    <property type="protein sequence ID" value="OBA88309.1"/>
    <property type="molecule type" value="Genomic_DNA"/>
</dbReference>
<protein>
    <submittedName>
        <fullName evidence="8">RNA polymerase subunit sigma</fullName>
    </submittedName>
</protein>
<accession>A0A1A0MS32</accession>
<evidence type="ECO:0000313" key="8">
    <source>
        <dbReference type="EMBL" id="OBA88309.1"/>
    </source>
</evidence>
<dbReference type="AlphaFoldDB" id="A0A1A0MS32"/>
<keyword evidence="3" id="KW-0731">Sigma factor</keyword>
<dbReference type="NCBIfam" id="TIGR02937">
    <property type="entry name" value="sigma70-ECF"/>
    <property type="match status" value="1"/>
</dbReference>
<dbReference type="InterPro" id="IPR013324">
    <property type="entry name" value="RNA_pol_sigma_r3/r4-like"/>
</dbReference>
<organism evidence="8 9">
    <name type="scientific">Mycolicibacterium mucogenicum</name>
    <name type="common">Mycobacterium mucogenicum</name>
    <dbReference type="NCBI Taxonomy" id="56689"/>
    <lineage>
        <taxon>Bacteria</taxon>
        <taxon>Bacillati</taxon>
        <taxon>Actinomycetota</taxon>
        <taxon>Actinomycetes</taxon>
        <taxon>Mycobacteriales</taxon>
        <taxon>Mycobacteriaceae</taxon>
        <taxon>Mycolicibacterium</taxon>
    </lineage>
</organism>
<feature type="domain" description="RNA polymerase sigma factor 70 region 4 type 2" evidence="7">
    <location>
        <begin position="150"/>
        <end position="202"/>
    </location>
</feature>
<dbReference type="CDD" id="cd06171">
    <property type="entry name" value="Sigma70_r4"/>
    <property type="match status" value="1"/>
</dbReference>
<dbReference type="Gene3D" id="1.10.10.10">
    <property type="entry name" value="Winged helix-like DNA-binding domain superfamily/Winged helix DNA-binding domain"/>
    <property type="match status" value="1"/>
</dbReference>
<dbReference type="InterPro" id="IPR014284">
    <property type="entry name" value="RNA_pol_sigma-70_dom"/>
</dbReference>
<dbReference type="PANTHER" id="PTHR43133">
    <property type="entry name" value="RNA POLYMERASE ECF-TYPE SIGMA FACTO"/>
    <property type="match status" value="1"/>
</dbReference>
<dbReference type="OrthoDB" id="9784272at2"/>
<dbReference type="InterPro" id="IPR007627">
    <property type="entry name" value="RNA_pol_sigma70_r2"/>
</dbReference>
<feature type="domain" description="RNA polymerase sigma-70 region 2" evidence="6">
    <location>
        <begin position="51"/>
        <end position="118"/>
    </location>
</feature>
<dbReference type="InterPro" id="IPR039425">
    <property type="entry name" value="RNA_pol_sigma-70-like"/>
</dbReference>
<sequence>MSTPSGSDRLRQIDPVLAQPCDDSRMEGEPDRVALLTAIADGDSAAFTEFYDLTSPRVFGLAYRVVRDRTLAEDVVQEVFLQVWSSAARQYDPALASPIGWLMTLTHRRSIDRVRSEQSAADRNHAYGASNLGREHDTVADEVGQRLDEQEVTDCLDGLTAVQREAIGLAYYSGHTYREVAEHLAVTLPTIKARIRDGLIRLKNCLGVGTDA</sequence>
<keyword evidence="2" id="KW-0805">Transcription regulation</keyword>
<evidence type="ECO:0000256" key="5">
    <source>
        <dbReference type="ARBA" id="ARBA00023163"/>
    </source>
</evidence>
<comment type="similarity">
    <text evidence="1">Belongs to the sigma-70 factor family. ECF subfamily.</text>
</comment>
<dbReference type="InterPro" id="IPR013325">
    <property type="entry name" value="RNA_pol_sigma_r2"/>
</dbReference>
<dbReference type="PANTHER" id="PTHR43133:SF66">
    <property type="entry name" value="ECF RNA POLYMERASE SIGMA FACTOR SIGK"/>
    <property type="match status" value="1"/>
</dbReference>